<evidence type="ECO:0000256" key="4">
    <source>
        <dbReference type="ARBA" id="ARBA00023136"/>
    </source>
</evidence>
<dbReference type="GO" id="GO:0009403">
    <property type="term" value="P:toxin biosynthetic process"/>
    <property type="evidence" value="ECO:0007669"/>
    <property type="project" value="InterPro"/>
</dbReference>
<evidence type="ECO:0000256" key="2">
    <source>
        <dbReference type="ARBA" id="ARBA00022692"/>
    </source>
</evidence>
<evidence type="ECO:0000313" key="7">
    <source>
        <dbReference type="Proteomes" id="UP000189542"/>
    </source>
</evidence>
<dbReference type="GO" id="GO:0016020">
    <property type="term" value="C:membrane"/>
    <property type="evidence" value="ECO:0007669"/>
    <property type="project" value="UniProtKB-SubCell"/>
</dbReference>
<dbReference type="Proteomes" id="UP000189542">
    <property type="component" value="Unassembled WGS sequence"/>
</dbReference>
<evidence type="ECO:0000313" key="6">
    <source>
        <dbReference type="EMBL" id="ONI58896.1"/>
    </source>
</evidence>
<comment type="subcellular location">
    <subcellularLocation>
        <location evidence="1">Membrane</location>
        <topology evidence="1">Multi-pass membrane protein</topology>
    </subcellularLocation>
</comment>
<feature type="transmembrane region" description="Helical" evidence="5">
    <location>
        <begin position="63"/>
        <end position="84"/>
    </location>
</feature>
<dbReference type="AlphaFoldDB" id="A0A1V2N7K9"/>
<protein>
    <submittedName>
        <fullName evidence="6">Colicin V production protein</fullName>
    </submittedName>
</protein>
<reference evidence="6 7" key="1">
    <citation type="journal article" date="2017" name="PLoS ONE">
        <title>Genomic sequence of 'Candidatus Liberibacter solanacearum' haplotype C and its comparison with haplotype A and B genomes.</title>
        <authorList>
            <person name="Wang J."/>
            <person name="Haapalainen M."/>
            <person name="Schott T."/>
            <person name="Thompson S.M."/>
            <person name="Smith G.R."/>
            <person name="Nissinen A.I."/>
            <person name="Pirhonen M."/>
        </authorList>
    </citation>
    <scope>NUCLEOTIDE SEQUENCE [LARGE SCALE GENOMIC DNA]</scope>
    <source>
        <strain evidence="6 7">FIN111</strain>
    </source>
</reference>
<evidence type="ECO:0000256" key="1">
    <source>
        <dbReference type="ARBA" id="ARBA00004141"/>
    </source>
</evidence>
<dbReference type="Pfam" id="PF02674">
    <property type="entry name" value="Colicin_V"/>
    <property type="match status" value="1"/>
</dbReference>
<dbReference type="EMBL" id="LVWB01000012">
    <property type="protein sequence ID" value="ONI58896.1"/>
    <property type="molecule type" value="Genomic_DNA"/>
</dbReference>
<dbReference type="PANTHER" id="PTHR36926">
    <property type="entry name" value="COLICIN V PRODUCTION PROTEIN"/>
    <property type="match status" value="1"/>
</dbReference>
<keyword evidence="4 5" id="KW-0472">Membrane</keyword>
<evidence type="ECO:0000256" key="5">
    <source>
        <dbReference type="SAM" id="Phobius"/>
    </source>
</evidence>
<organism evidence="6 7">
    <name type="scientific">Candidatus Liberibacter solanacearum</name>
    <dbReference type="NCBI Taxonomy" id="556287"/>
    <lineage>
        <taxon>Bacteria</taxon>
        <taxon>Pseudomonadati</taxon>
        <taxon>Pseudomonadota</taxon>
        <taxon>Alphaproteobacteria</taxon>
        <taxon>Hyphomicrobiales</taxon>
        <taxon>Rhizobiaceae</taxon>
        <taxon>Liberibacter</taxon>
    </lineage>
</organism>
<dbReference type="PANTHER" id="PTHR36926:SF1">
    <property type="entry name" value="COLICIN V PRODUCTION PROTEIN"/>
    <property type="match status" value="1"/>
</dbReference>
<evidence type="ECO:0000256" key="3">
    <source>
        <dbReference type="ARBA" id="ARBA00022989"/>
    </source>
</evidence>
<feature type="transmembrane region" description="Helical" evidence="5">
    <location>
        <begin position="6"/>
        <end position="26"/>
    </location>
</feature>
<comment type="caution">
    <text evidence="6">The sequence shown here is derived from an EMBL/GenBank/DDBJ whole genome shotgun (WGS) entry which is preliminary data.</text>
</comment>
<feature type="transmembrane region" description="Helical" evidence="5">
    <location>
        <begin position="105"/>
        <end position="125"/>
    </location>
</feature>
<name>A0A1V2N7K9_9HYPH</name>
<dbReference type="RefSeq" id="WP_076969527.1">
    <property type="nucleotide sequence ID" value="NZ_LVWB01000012.1"/>
</dbReference>
<dbReference type="OrthoDB" id="8273580at2"/>
<dbReference type="InterPro" id="IPR052719">
    <property type="entry name" value="CvpA-like"/>
</dbReference>
<keyword evidence="2 5" id="KW-0812">Transmembrane</keyword>
<proteinExistence type="predicted"/>
<feature type="transmembrane region" description="Helical" evidence="5">
    <location>
        <begin position="33"/>
        <end position="51"/>
    </location>
</feature>
<accession>A0A1V2N7K9</accession>
<sequence length="158" mass="18063">MEITYFDILCLGFILISAILAMVRGILSEMISLTNWIFSAIITRYLYLMIFTKGSEYFQNKQIALIATIVPLFLIIFTAVSILLRIISKPIYIRSVFLDKILGCLFGGVRGLFLLVIATSCWNLIVNESKEPEWIQKSISKKIFDDMATQLKKIIPRT</sequence>
<keyword evidence="3 5" id="KW-1133">Transmembrane helix</keyword>
<gene>
    <name evidence="6" type="ORF">AYO25_03560</name>
</gene>
<dbReference type="InterPro" id="IPR003825">
    <property type="entry name" value="Colicin-V_CvpA"/>
</dbReference>